<keyword evidence="2" id="KW-0479">Metal-binding</keyword>
<comment type="caution">
    <text evidence="11">The sequence shown here is derived from an EMBL/GenBank/DDBJ whole genome shotgun (WGS) entry which is preliminary data.</text>
</comment>
<dbReference type="InterPro" id="IPR033489">
    <property type="entry name" value="RBBP6"/>
</dbReference>
<dbReference type="PROSITE" id="PS50158">
    <property type="entry name" value="ZF_CCHC"/>
    <property type="match status" value="1"/>
</dbReference>
<name>A0A1U7LR25_NEOID</name>
<dbReference type="InterPro" id="IPR013083">
    <property type="entry name" value="Znf_RING/FYVE/PHD"/>
</dbReference>
<dbReference type="PROSITE" id="PS51282">
    <property type="entry name" value="DWNN"/>
    <property type="match status" value="1"/>
</dbReference>
<dbReference type="PANTHER" id="PTHR15439:SF0">
    <property type="entry name" value="CELL DIVISION CYCLE AND APOPTOSIS REGULATOR PROTEIN 1-RELATED"/>
    <property type="match status" value="1"/>
</dbReference>
<evidence type="ECO:0000259" key="9">
    <source>
        <dbReference type="PROSITE" id="PS50158"/>
    </source>
</evidence>
<dbReference type="GO" id="GO:0006397">
    <property type="term" value="P:mRNA processing"/>
    <property type="evidence" value="ECO:0007669"/>
    <property type="project" value="InterPro"/>
</dbReference>
<dbReference type="SMART" id="SM00343">
    <property type="entry name" value="ZnF_C2HC"/>
    <property type="match status" value="1"/>
</dbReference>
<dbReference type="Proteomes" id="UP000186594">
    <property type="component" value="Unassembled WGS sequence"/>
</dbReference>
<evidence type="ECO:0000259" key="8">
    <source>
        <dbReference type="PROSITE" id="PS50089"/>
    </source>
</evidence>
<evidence type="ECO:0000256" key="3">
    <source>
        <dbReference type="ARBA" id="ARBA00022771"/>
    </source>
</evidence>
<gene>
    <name evidence="11" type="ORF">NEOLI_001600</name>
</gene>
<keyword evidence="5" id="KW-0539">Nucleus</keyword>
<dbReference type="PANTHER" id="PTHR15439">
    <property type="entry name" value="RETINOBLASTOMA-BINDING PROTEIN 6"/>
    <property type="match status" value="1"/>
</dbReference>
<dbReference type="InterPro" id="IPR014891">
    <property type="entry name" value="DWNN_domain"/>
</dbReference>
<evidence type="ECO:0000256" key="6">
    <source>
        <dbReference type="PROSITE-ProRule" id="PRU00047"/>
    </source>
</evidence>
<dbReference type="GO" id="GO:0061630">
    <property type="term" value="F:ubiquitin protein ligase activity"/>
    <property type="evidence" value="ECO:0007669"/>
    <property type="project" value="EnsemblFungi"/>
</dbReference>
<accession>A0A1U7LR25</accession>
<dbReference type="InterPro" id="IPR001841">
    <property type="entry name" value="Znf_RING"/>
</dbReference>
<organism evidence="11 12">
    <name type="scientific">Neolecta irregularis (strain DAH-3)</name>
    <dbReference type="NCBI Taxonomy" id="1198029"/>
    <lineage>
        <taxon>Eukaryota</taxon>
        <taxon>Fungi</taxon>
        <taxon>Dikarya</taxon>
        <taxon>Ascomycota</taxon>
        <taxon>Taphrinomycotina</taxon>
        <taxon>Neolectales</taxon>
        <taxon>Neolectaceae</taxon>
        <taxon>Neolecta</taxon>
    </lineage>
</organism>
<dbReference type="Pfam" id="PF08783">
    <property type="entry name" value="DWNN"/>
    <property type="match status" value="1"/>
</dbReference>
<feature type="domain" description="DWNN" evidence="10">
    <location>
        <begin position="5"/>
        <end position="78"/>
    </location>
</feature>
<dbReference type="STRING" id="1198029.A0A1U7LR25"/>
<keyword evidence="4" id="KW-0862">Zinc</keyword>
<feature type="region of interest" description="Disordered" evidence="7">
    <location>
        <begin position="340"/>
        <end position="372"/>
    </location>
</feature>
<dbReference type="Gene3D" id="4.10.60.10">
    <property type="entry name" value="Zinc finger, CCHC-type"/>
    <property type="match status" value="1"/>
</dbReference>
<dbReference type="GO" id="GO:0000209">
    <property type="term" value="P:protein polyubiquitination"/>
    <property type="evidence" value="ECO:0007669"/>
    <property type="project" value="EnsemblFungi"/>
</dbReference>
<feature type="region of interest" description="Disordered" evidence="7">
    <location>
        <begin position="424"/>
        <end position="461"/>
    </location>
</feature>
<dbReference type="AlphaFoldDB" id="A0A1U7LR25"/>
<feature type="domain" description="CCHC-type" evidence="9">
    <location>
        <begin position="187"/>
        <end position="201"/>
    </location>
</feature>
<feature type="domain" description="RING-type" evidence="8">
    <location>
        <begin position="277"/>
        <end position="316"/>
    </location>
</feature>
<comment type="subcellular location">
    <subcellularLocation>
        <location evidence="1">Nucleus</location>
    </subcellularLocation>
</comment>
<proteinExistence type="predicted"/>
<dbReference type="GO" id="GO:0036002">
    <property type="term" value="F:pre-mRNA binding"/>
    <property type="evidence" value="ECO:0007669"/>
    <property type="project" value="EnsemblFungi"/>
</dbReference>
<dbReference type="GO" id="GO:0005829">
    <property type="term" value="C:cytosol"/>
    <property type="evidence" value="ECO:0007669"/>
    <property type="project" value="EnsemblFungi"/>
</dbReference>
<dbReference type="Gene3D" id="3.10.20.90">
    <property type="entry name" value="Phosphatidylinositol 3-kinase Catalytic Subunit, Chain A, domain 1"/>
    <property type="match status" value="1"/>
</dbReference>
<dbReference type="GO" id="GO:0006511">
    <property type="term" value="P:ubiquitin-dependent protein catabolic process"/>
    <property type="evidence" value="ECO:0007669"/>
    <property type="project" value="TreeGrafter"/>
</dbReference>
<dbReference type="PROSITE" id="PS50089">
    <property type="entry name" value="ZF_RING_2"/>
    <property type="match status" value="1"/>
</dbReference>
<dbReference type="InterPro" id="IPR001878">
    <property type="entry name" value="Znf_CCHC"/>
</dbReference>
<evidence type="ECO:0000313" key="12">
    <source>
        <dbReference type="Proteomes" id="UP000186594"/>
    </source>
</evidence>
<dbReference type="SMART" id="SM01180">
    <property type="entry name" value="DWNN"/>
    <property type="match status" value="1"/>
</dbReference>
<dbReference type="Gene3D" id="3.30.40.10">
    <property type="entry name" value="Zinc/RING finger domain, C3HC4 (zinc finger)"/>
    <property type="match status" value="1"/>
</dbReference>
<dbReference type="InterPro" id="IPR036875">
    <property type="entry name" value="Znf_CCHC_sf"/>
</dbReference>
<dbReference type="OMA" id="CGAKDHW"/>
<dbReference type="GO" id="GO:0008270">
    <property type="term" value="F:zinc ion binding"/>
    <property type="evidence" value="ECO:0007669"/>
    <property type="project" value="UniProtKB-KW"/>
</dbReference>
<dbReference type="InterPro" id="IPR025829">
    <property type="entry name" value="Zn_knuckle_CX2CX3GHX4C"/>
</dbReference>
<sequence>MSSQVYYKFKSSKEPSRVVFDGSSISVFDLKREIIIANKLGTGTEFDLAIYDDSTNQEFADDTAFISRSTSVTVRRLPALRPGKGTAARYVSGIASTHSNRRLEFAKKDVKKEIPVRILYDRVLIDCQIPNTDPIGEDNLSAFFSASSNQWEQTQENLASQKKIFYSKKANQNANVPDKPTPSGYICYRCGEKGHWIQACPTNEDPNFDKRQIKRTTGIPKAFLKTIEKPAEGGNVMVNADGEYVVARPDESSWETYRAKTTAASAFQKPTDPALVCGICSKLVVQAVRTPCCDSVYCEECIHSSLFENDFTCPGCLARDILLDVLKVDDDIRKRAEEYAQAHSVEVPQDSKSPEPVSKKRPAPVDESYPDPNIQAFPPFGVPLMMPMMPGIGMPPPMMPGMTFSPQFMMMPGYGNFNNPFMQFPNQQPYTSEDDSPYMRKPVNDRQRAKRARPSDYRQVM</sequence>
<evidence type="ECO:0000256" key="1">
    <source>
        <dbReference type="ARBA" id="ARBA00004123"/>
    </source>
</evidence>
<protein>
    <submittedName>
        <fullName evidence="11">Putative RING finger protein</fullName>
    </submittedName>
</protein>
<dbReference type="CDD" id="cd16620">
    <property type="entry name" value="vRING-HC-C4C4_RBBP6"/>
    <property type="match status" value="1"/>
</dbReference>
<evidence type="ECO:0000256" key="7">
    <source>
        <dbReference type="SAM" id="MobiDB-lite"/>
    </source>
</evidence>
<dbReference type="Pfam" id="PF13696">
    <property type="entry name" value="zf-CCHC_2"/>
    <property type="match status" value="1"/>
</dbReference>
<evidence type="ECO:0000259" key="10">
    <source>
        <dbReference type="PROSITE" id="PS51282"/>
    </source>
</evidence>
<reference evidence="11 12" key="1">
    <citation type="submission" date="2016-04" db="EMBL/GenBank/DDBJ databases">
        <title>Evolutionary innovation and constraint leading to complex multicellularity in the Ascomycota.</title>
        <authorList>
            <person name="Cisse O."/>
            <person name="Nguyen A."/>
            <person name="Hewitt D.A."/>
            <person name="Jedd G."/>
            <person name="Stajich J.E."/>
        </authorList>
    </citation>
    <scope>NUCLEOTIDE SEQUENCE [LARGE SCALE GENOMIC DNA]</scope>
    <source>
        <strain evidence="11 12">DAH-3</strain>
    </source>
</reference>
<evidence type="ECO:0000256" key="2">
    <source>
        <dbReference type="ARBA" id="ARBA00022723"/>
    </source>
</evidence>
<evidence type="ECO:0000256" key="4">
    <source>
        <dbReference type="ARBA" id="ARBA00022833"/>
    </source>
</evidence>
<dbReference type="OrthoDB" id="106784at2759"/>
<dbReference type="SUPFAM" id="SSF57850">
    <property type="entry name" value="RING/U-box"/>
    <property type="match status" value="1"/>
</dbReference>
<dbReference type="GO" id="GO:0005847">
    <property type="term" value="C:mRNA cleavage and polyadenylation specificity factor complex"/>
    <property type="evidence" value="ECO:0007669"/>
    <property type="project" value="EnsemblFungi"/>
</dbReference>
<keyword evidence="12" id="KW-1185">Reference proteome</keyword>
<dbReference type="GO" id="GO:0006369">
    <property type="term" value="P:termination of RNA polymerase II transcription"/>
    <property type="evidence" value="ECO:0007669"/>
    <property type="project" value="EnsemblFungi"/>
</dbReference>
<dbReference type="EMBL" id="LXFE01000507">
    <property type="protein sequence ID" value="OLL25078.1"/>
    <property type="molecule type" value="Genomic_DNA"/>
</dbReference>
<dbReference type="SUPFAM" id="SSF57756">
    <property type="entry name" value="Retrovirus zinc finger-like domains"/>
    <property type="match status" value="1"/>
</dbReference>
<evidence type="ECO:0000313" key="11">
    <source>
        <dbReference type="EMBL" id="OLL25078.1"/>
    </source>
</evidence>
<keyword evidence="3 6" id="KW-0863">Zinc-finger</keyword>
<evidence type="ECO:0000256" key="5">
    <source>
        <dbReference type="ARBA" id="ARBA00023242"/>
    </source>
</evidence>